<dbReference type="EMBL" id="FNTD01000005">
    <property type="protein sequence ID" value="SEE58974.1"/>
    <property type="molecule type" value="Genomic_DNA"/>
</dbReference>
<dbReference type="STRING" id="67331.SAMN04490357_7674"/>
<feature type="region of interest" description="Disordered" evidence="1">
    <location>
        <begin position="192"/>
        <end position="215"/>
    </location>
</feature>
<dbReference type="GeneID" id="95516622"/>
<dbReference type="RefSeq" id="WP_074996401.1">
    <property type="nucleotide sequence ID" value="NZ_FNTD01000005.1"/>
</dbReference>
<dbReference type="AlphaFoldDB" id="A0A1H5K311"/>
<evidence type="ECO:0000313" key="2">
    <source>
        <dbReference type="EMBL" id="SEE58974.1"/>
    </source>
</evidence>
<sequence length="215" mass="21481">MAGPLQIVFKGTPTFDGTAVDCPEEPGKRGVVIRLYVTPAGVLGSCGRKHRYKGEHGRRARPADCVFQVQAVSKEELQALAAPGKTGRVHGKLPTGKAVQAEIISFGDGKAIAAGGGKAAQAFAQANGGNGGGQARVPRGGGGAAAAFFNAIGATAMAAGQVAAAGASAVGSVADLGKEGIGLARDGVREAGAYGERRHERKMAKGFGDDGGDDE</sequence>
<dbReference type="Proteomes" id="UP000182375">
    <property type="component" value="Unassembled WGS sequence"/>
</dbReference>
<gene>
    <name evidence="2" type="ORF">SAMN04490357_7674</name>
</gene>
<proteinExistence type="predicted"/>
<accession>A0A1H5K311</accession>
<reference evidence="2 3" key="1">
    <citation type="submission" date="2016-10" db="EMBL/GenBank/DDBJ databases">
        <authorList>
            <person name="de Groot N.N."/>
        </authorList>
    </citation>
    <scope>NUCLEOTIDE SEQUENCE [LARGE SCALE GENOMIC DNA]</scope>
    <source>
        <strain evidence="2 3">DSM 40306</strain>
    </source>
</reference>
<evidence type="ECO:0000256" key="1">
    <source>
        <dbReference type="SAM" id="MobiDB-lite"/>
    </source>
</evidence>
<organism evidence="2 3">
    <name type="scientific">Streptomyces misionensis</name>
    <dbReference type="NCBI Taxonomy" id="67331"/>
    <lineage>
        <taxon>Bacteria</taxon>
        <taxon>Bacillati</taxon>
        <taxon>Actinomycetota</taxon>
        <taxon>Actinomycetes</taxon>
        <taxon>Kitasatosporales</taxon>
        <taxon>Streptomycetaceae</taxon>
        <taxon>Streptomyces</taxon>
    </lineage>
</organism>
<name>A0A1H5K311_9ACTN</name>
<protein>
    <submittedName>
        <fullName evidence="2">Uncharacterized protein</fullName>
    </submittedName>
</protein>
<evidence type="ECO:0000313" key="3">
    <source>
        <dbReference type="Proteomes" id="UP000182375"/>
    </source>
</evidence>